<dbReference type="EMBL" id="CP025197">
    <property type="protein sequence ID" value="AUG58931.1"/>
    <property type="molecule type" value="Genomic_DNA"/>
</dbReference>
<keyword evidence="5" id="KW-1185">Reference proteome</keyword>
<dbReference type="EMBL" id="CP025197">
    <property type="protein sequence ID" value="AUG58749.1"/>
    <property type="molecule type" value="Genomic_DNA"/>
</dbReference>
<dbReference type="KEGG" id="hsc:HVS_15450"/>
<sequence length="460" mass="53492">MNTIVIQNCKNFIHKIMNFMSEPNAKKLEELETGLETITFDFILNMMKIYVENLDKEIKADKKWRRKNGIVVERNSDKREIFTKFGVLTYHRTYFYDKKNDTYIYLVDTVLGIDPYDRISTAVAADMVEYSGDNSYAKSSQYTTGGLISRQTVMNKTRKLKEEKLKMEAEGPKRKMQVIHIDADEDHVALQNGKNAIVPLITIYEGTKRIGKRGKCINPYHIHGYGQNPEETWLKVANYIYDRYDIDYLKRIYIHGDGALWIKTGQEWLPKSKMVLDKYHLNKAILKATAGQEQYRKSIYRSIYEGNWIEFCKLVTELKHGVQSPKKRERIHEFRTYIKNNWEAITIYKEEGVSGSCTEGHISHILSSRFSSRPMGWSKKGLKTIADIRIYCQNGGKITPNHFTKVNLQYKIKKETIKKGKEVFSKTTHEKLNNIPAFNMGKKTPISTILKGIQRSGYVI</sequence>
<comment type="similarity">
    <text evidence="1">Belongs to the UPF0236 family.</text>
</comment>
<evidence type="ECO:0000313" key="4">
    <source>
        <dbReference type="EMBL" id="AUG58931.1"/>
    </source>
</evidence>
<dbReference type="KEGG" id="hsc:HVS_14450"/>
<dbReference type="Proteomes" id="UP000233534">
    <property type="component" value="Chromosome"/>
</dbReference>
<evidence type="ECO:0000313" key="5">
    <source>
        <dbReference type="Proteomes" id="UP000233534"/>
    </source>
</evidence>
<dbReference type="EMBL" id="CP025197">
    <property type="protein sequence ID" value="AUG56359.1"/>
    <property type="molecule type" value="Genomic_DNA"/>
</dbReference>
<dbReference type="RefSeq" id="WP_101298771.1">
    <property type="nucleotide sequence ID" value="NZ_CP025197.1"/>
</dbReference>
<reference evidence="4 5" key="1">
    <citation type="submission" date="2017-12" db="EMBL/GenBank/DDBJ databases">
        <title>Complete genome sequence of Herbivorax saccincola GGR1, a novel Cellulosome-producing hydrolytic bacterium in a thermophilic biogas plant, established by Illumina and Nanopore MinION sequencing.</title>
        <authorList>
            <person name="Pechtl A."/>
            <person name="Ruckert C."/>
            <person name="Koeck D.E."/>
            <person name="Maus I."/>
            <person name="Winkler A."/>
            <person name="Kalinowski J."/>
            <person name="Puhler A."/>
            <person name="Schwarz W.W."/>
            <person name="Zverlov V.V."/>
            <person name="Schluter A."/>
            <person name="Liebl W."/>
        </authorList>
    </citation>
    <scope>NUCLEOTIDE SEQUENCE [LARGE SCALE GENOMIC DNA]</scope>
    <source>
        <strain evidence="4">GGR1</strain>
        <strain evidence="5">SR1</strain>
    </source>
</reference>
<dbReference type="AlphaFoldDB" id="A0A2K9EQL7"/>
<name>A0A2K9EQL7_9FIRM</name>
<evidence type="ECO:0000313" key="3">
    <source>
        <dbReference type="EMBL" id="AUG58749.1"/>
    </source>
</evidence>
<dbReference type="NCBIfam" id="NF033529">
    <property type="entry name" value="transpos_ISLre2"/>
    <property type="match status" value="1"/>
</dbReference>
<dbReference type="InterPro" id="IPR009620">
    <property type="entry name" value="UPF0236"/>
</dbReference>
<organism evidence="4 5">
    <name type="scientific">Acetivibrio saccincola</name>
    <dbReference type="NCBI Taxonomy" id="1677857"/>
    <lineage>
        <taxon>Bacteria</taxon>
        <taxon>Bacillati</taxon>
        <taxon>Bacillota</taxon>
        <taxon>Clostridia</taxon>
        <taxon>Eubacteriales</taxon>
        <taxon>Oscillospiraceae</taxon>
        <taxon>Acetivibrio</taxon>
    </lineage>
</organism>
<dbReference type="Pfam" id="PF06782">
    <property type="entry name" value="UPF0236"/>
    <property type="match status" value="1"/>
</dbReference>
<proteinExistence type="inferred from homology"/>
<evidence type="ECO:0008006" key="6">
    <source>
        <dbReference type="Google" id="ProtNLM"/>
    </source>
</evidence>
<gene>
    <name evidence="2" type="ORF">HVS_01990</name>
    <name evidence="3" type="ORF">HVS_14450</name>
    <name evidence="4" type="ORF">HVS_15450</name>
</gene>
<accession>A0A2K9EQL7</accession>
<evidence type="ECO:0000256" key="1">
    <source>
        <dbReference type="ARBA" id="ARBA00006539"/>
    </source>
</evidence>
<protein>
    <recommendedName>
        <fullName evidence="6">ISLre2 family transposase</fullName>
    </recommendedName>
</protein>
<evidence type="ECO:0000313" key="2">
    <source>
        <dbReference type="EMBL" id="AUG56359.1"/>
    </source>
</evidence>
<dbReference type="KEGG" id="hsc:HVS_01990"/>